<dbReference type="Gene3D" id="3.30.40.10">
    <property type="entry name" value="Zinc/RING finger domain, C3HC4 (zinc finger)"/>
    <property type="match status" value="2"/>
</dbReference>
<dbReference type="SMART" id="SM00252">
    <property type="entry name" value="SH2"/>
    <property type="match status" value="1"/>
</dbReference>
<proteinExistence type="inferred from homology"/>
<dbReference type="PROSITE" id="PS50001">
    <property type="entry name" value="SH2"/>
    <property type="match status" value="1"/>
</dbReference>
<keyword evidence="3" id="KW-0728">SH3 domain</keyword>
<keyword evidence="5" id="KW-0863">Zinc-finger</keyword>
<dbReference type="SUPFAM" id="SSF117281">
    <property type="entry name" value="Kelch motif"/>
    <property type="match status" value="1"/>
</dbReference>
<evidence type="ECO:0000256" key="1">
    <source>
        <dbReference type="ARBA" id="ARBA00008649"/>
    </source>
</evidence>
<dbReference type="CDD" id="cd20810">
    <property type="entry name" value="C1_VAV"/>
    <property type="match status" value="1"/>
</dbReference>
<keyword evidence="7" id="KW-0832">Ubl conjugation</keyword>
<dbReference type="Pfam" id="PF00017">
    <property type="entry name" value="SH2"/>
    <property type="match status" value="1"/>
</dbReference>
<dbReference type="Gene3D" id="2.120.10.80">
    <property type="entry name" value="Kelch-type beta propeller"/>
    <property type="match status" value="2"/>
</dbReference>
<dbReference type="InterPro" id="IPR002219">
    <property type="entry name" value="PKC_DAG/PE"/>
</dbReference>
<dbReference type="InterPro" id="IPR036028">
    <property type="entry name" value="SH3-like_dom_sf"/>
</dbReference>
<dbReference type="InterPro" id="IPR006652">
    <property type="entry name" value="Kelch_1"/>
</dbReference>
<dbReference type="InterPro" id="IPR036860">
    <property type="entry name" value="SH2_dom_sf"/>
</dbReference>
<dbReference type="PANTHER" id="PTHR45818">
    <property type="entry name" value="PROTEIN VAV"/>
    <property type="match status" value="1"/>
</dbReference>
<comment type="caution">
    <text evidence="9">The sequence shown here is derived from an EMBL/GenBank/DDBJ whole genome shotgun (WGS) entry which is preliminary data.</text>
</comment>
<dbReference type="Gene3D" id="3.30.505.10">
    <property type="entry name" value="SH2 domain"/>
    <property type="match status" value="1"/>
</dbReference>
<dbReference type="PROSITE" id="PS50002">
    <property type="entry name" value="SH3"/>
    <property type="match status" value="2"/>
</dbReference>
<feature type="region of interest" description="Disordered" evidence="8">
    <location>
        <begin position="622"/>
        <end position="659"/>
    </location>
</feature>
<evidence type="ECO:0000256" key="4">
    <source>
        <dbReference type="ARBA" id="ARBA00022723"/>
    </source>
</evidence>
<dbReference type="OrthoDB" id="5340910at2759"/>
<organism evidence="9 10">
    <name type="scientific">Paramuricea clavata</name>
    <name type="common">Red gorgonian</name>
    <name type="synonym">Violescent sea-whip</name>
    <dbReference type="NCBI Taxonomy" id="317549"/>
    <lineage>
        <taxon>Eukaryota</taxon>
        <taxon>Metazoa</taxon>
        <taxon>Cnidaria</taxon>
        <taxon>Anthozoa</taxon>
        <taxon>Octocorallia</taxon>
        <taxon>Malacalcyonacea</taxon>
        <taxon>Plexauridae</taxon>
        <taxon>Paramuricea</taxon>
    </lineage>
</organism>
<dbReference type="SUPFAM" id="SSF49599">
    <property type="entry name" value="TRAF domain-like"/>
    <property type="match status" value="1"/>
</dbReference>
<dbReference type="InterPro" id="IPR046349">
    <property type="entry name" value="C1-like_sf"/>
</dbReference>
<evidence type="ECO:0000313" key="9">
    <source>
        <dbReference type="EMBL" id="CAB3985006.1"/>
    </source>
</evidence>
<dbReference type="EMBL" id="CACRXK020000816">
    <property type="protein sequence ID" value="CAB3985006.1"/>
    <property type="molecule type" value="Genomic_DNA"/>
</dbReference>
<dbReference type="PROSITE" id="PS50081">
    <property type="entry name" value="ZF_DAG_PE_2"/>
    <property type="match status" value="1"/>
</dbReference>
<reference evidence="9" key="1">
    <citation type="submission" date="2020-04" db="EMBL/GenBank/DDBJ databases">
        <authorList>
            <person name="Alioto T."/>
            <person name="Alioto T."/>
            <person name="Gomez Garrido J."/>
        </authorList>
    </citation>
    <scope>NUCLEOTIDE SEQUENCE</scope>
    <source>
        <strain evidence="9">A484AB</strain>
    </source>
</reference>
<dbReference type="InterPro" id="IPR001452">
    <property type="entry name" value="SH3_domain"/>
</dbReference>
<dbReference type="CDD" id="cd00174">
    <property type="entry name" value="SH3"/>
    <property type="match status" value="1"/>
</dbReference>
<evidence type="ECO:0000256" key="8">
    <source>
        <dbReference type="SAM" id="MobiDB-lite"/>
    </source>
</evidence>
<gene>
    <name evidence="9" type="ORF">PACLA_8A044498</name>
</gene>
<keyword evidence="2" id="KW-0880">Kelch repeat</keyword>
<dbReference type="GO" id="GO:0008270">
    <property type="term" value="F:zinc ion binding"/>
    <property type="evidence" value="ECO:0007669"/>
    <property type="project" value="UniProtKB-KW"/>
</dbReference>
<dbReference type="PROSITE" id="PS00479">
    <property type="entry name" value="ZF_DAG_PE_1"/>
    <property type="match status" value="1"/>
</dbReference>
<dbReference type="InterPro" id="IPR015915">
    <property type="entry name" value="Kelch-typ_b-propeller"/>
</dbReference>
<dbReference type="Gene3D" id="2.30.30.40">
    <property type="entry name" value="SH3 Domains"/>
    <property type="match status" value="2"/>
</dbReference>
<protein>
    <submittedName>
        <fullName evidence="9">Proto-oncogene vav-like</fullName>
    </submittedName>
</protein>
<keyword evidence="10" id="KW-1185">Reference proteome</keyword>
<accession>A0A6S7G977</accession>
<dbReference type="Pfam" id="PF00097">
    <property type="entry name" value="zf-C3HC4"/>
    <property type="match status" value="1"/>
</dbReference>
<dbReference type="PROSITE" id="PS50089">
    <property type="entry name" value="ZF_RING_2"/>
    <property type="match status" value="1"/>
</dbReference>
<dbReference type="InterPro" id="IPR001841">
    <property type="entry name" value="Znf_RING"/>
</dbReference>
<dbReference type="InterPro" id="IPR013083">
    <property type="entry name" value="Znf_RING/FYVE/PHD"/>
</dbReference>
<evidence type="ECO:0000256" key="2">
    <source>
        <dbReference type="ARBA" id="ARBA00022441"/>
    </source>
</evidence>
<evidence type="ECO:0000256" key="7">
    <source>
        <dbReference type="ARBA" id="ARBA00022843"/>
    </source>
</evidence>
<dbReference type="Pfam" id="PF00018">
    <property type="entry name" value="SH3_1"/>
    <property type="match status" value="2"/>
</dbReference>
<dbReference type="SMART" id="SM00612">
    <property type="entry name" value="Kelch"/>
    <property type="match status" value="4"/>
</dbReference>
<evidence type="ECO:0000256" key="5">
    <source>
        <dbReference type="ARBA" id="ARBA00022771"/>
    </source>
</evidence>
<dbReference type="Gene3D" id="1.20.1480.30">
    <property type="entry name" value="Designed four-helix bundle protein"/>
    <property type="match status" value="1"/>
</dbReference>
<evidence type="ECO:0000256" key="6">
    <source>
        <dbReference type="ARBA" id="ARBA00022833"/>
    </source>
</evidence>
<sequence>MAFCPTEEKIYGYEDSRFEKDVDENFHCSICRNVLKDPRMCRNNEHIFCLACISEHLRVNSQTCPECSEHLSVDTLRRARLASNYLSKLKINCDHVSRGCAELTCLENLETHVASCDYAPVLCSNPECGMVINKRERVYHETEISQYRKVKCHDCGQIQEDLGTVKRSLKELNGKVEAAHKEMKKTVGTLEASLKELDGKVEAVKNSQGQTRQDQREIKKEVRDVKENISKVNKHVDKVQVITSKVLEKLNMLEQLNKLPSPTEGMLKTPREDILIAGGRALSNNSTEIYSWEKNGWFEVSTMNKGHCGASSFIYNYRLFVVGGAGTKTIETLDLNELLLKWMKYPGKLPYRGDDHQTVAYQQRIIHIGGYNYDPRWSDMISELQLTSPVSMKKLCQMPDSRSRHGAETFEDKVMILGGEDRNSRPLNSVLEFDVKKNECKEMPPLPHPVTRMATVRWRDQVVVLGGRGKHRQALNDVFMYDCKTSKITALPSMLEKRFGCCAVITGNTIVVMGGQNERDLNSVQCFTIGGSTWEYLPAMNKARYGAIAEVLSPTRKYVSNLTLADYNLGNHRLELTTFFHPTYCTVCKNLLWGLINQGYTCKACNHVCHKDCIERSPVCKSSKTASGKRNTMVKQTSEPVPPNSPPLPPRLRNKSEPVIPSWTPSAVVAITRFHGWAPGKKDRLTFEAGEEIDVITSSDPEWWEGKSRKSGKQGYFPRNHVEILDDRNRKGLQRDLTKYEKSSDLPPTTEENVPIDEIDLTKFKWYVCKMGRDEAKDLLEKTSDGTFLVRESTTVPGQYALSLKHKYTVKHIKIVMSTGMFCLTALKLFPSVATLIDYYRNNTLGVSFPGLDTCLTRGVNEARRESTSQIVCYARARYDYEARDPREISIKKNSRILVINKDGEWWKGENEEGQVGFFPSNFVQATNGDFHIS</sequence>
<dbReference type="SUPFAM" id="SSF55550">
    <property type="entry name" value="SH2 domain"/>
    <property type="match status" value="1"/>
</dbReference>
<evidence type="ECO:0000256" key="3">
    <source>
        <dbReference type="ARBA" id="ARBA00022443"/>
    </source>
</evidence>
<dbReference type="SMART" id="SM00184">
    <property type="entry name" value="RING"/>
    <property type="match status" value="2"/>
</dbReference>
<dbReference type="InterPro" id="IPR000980">
    <property type="entry name" value="SH2"/>
</dbReference>
<dbReference type="Proteomes" id="UP001152795">
    <property type="component" value="Unassembled WGS sequence"/>
</dbReference>
<dbReference type="AlphaFoldDB" id="A0A6S7G977"/>
<dbReference type="Gene3D" id="3.30.60.20">
    <property type="match status" value="1"/>
</dbReference>
<dbReference type="GO" id="GO:0005085">
    <property type="term" value="F:guanyl-nucleotide exchange factor activity"/>
    <property type="evidence" value="ECO:0007669"/>
    <property type="project" value="TreeGrafter"/>
</dbReference>
<dbReference type="Pfam" id="PF24681">
    <property type="entry name" value="Kelch_KLHDC2_KLHL20_DRC7"/>
    <property type="match status" value="1"/>
</dbReference>
<dbReference type="SUPFAM" id="SSF50044">
    <property type="entry name" value="SH3-domain"/>
    <property type="match status" value="2"/>
</dbReference>
<dbReference type="SUPFAM" id="SSF57889">
    <property type="entry name" value="Cysteine-rich domain"/>
    <property type="match status" value="1"/>
</dbReference>
<dbReference type="GO" id="GO:0005737">
    <property type="term" value="C:cytoplasm"/>
    <property type="evidence" value="ECO:0007669"/>
    <property type="project" value="TreeGrafter"/>
</dbReference>
<evidence type="ECO:0000313" key="10">
    <source>
        <dbReference type="Proteomes" id="UP001152795"/>
    </source>
</evidence>
<feature type="compositionally biased region" description="Pro residues" evidence="8">
    <location>
        <begin position="640"/>
        <end position="650"/>
    </location>
</feature>
<dbReference type="InterPro" id="IPR018957">
    <property type="entry name" value="Znf_C3HC4_RING-type"/>
</dbReference>
<dbReference type="Pfam" id="PF00130">
    <property type="entry name" value="C1_1"/>
    <property type="match status" value="1"/>
</dbReference>
<keyword evidence="6" id="KW-0862">Zinc</keyword>
<dbReference type="GO" id="GO:0016477">
    <property type="term" value="P:cell migration"/>
    <property type="evidence" value="ECO:0007669"/>
    <property type="project" value="TreeGrafter"/>
</dbReference>
<dbReference type="PANTHER" id="PTHR45818:SF3">
    <property type="entry name" value="PROTEIN VAV"/>
    <property type="match status" value="1"/>
</dbReference>
<comment type="similarity">
    <text evidence="1">Belongs to the SH3RF family.</text>
</comment>
<dbReference type="SUPFAM" id="SSF57850">
    <property type="entry name" value="RING/U-box"/>
    <property type="match status" value="1"/>
</dbReference>
<dbReference type="SMART" id="SM00326">
    <property type="entry name" value="SH3"/>
    <property type="match status" value="2"/>
</dbReference>
<dbReference type="PRINTS" id="PR00452">
    <property type="entry name" value="SH3DOMAIN"/>
</dbReference>
<name>A0A6S7G977_PARCT</name>
<feature type="compositionally biased region" description="Polar residues" evidence="8">
    <location>
        <begin position="622"/>
        <end position="639"/>
    </location>
</feature>
<dbReference type="SMART" id="SM00109">
    <property type="entry name" value="C1"/>
    <property type="match status" value="1"/>
</dbReference>
<dbReference type="PRINTS" id="PR00401">
    <property type="entry name" value="SH2DOMAIN"/>
</dbReference>
<keyword evidence="4" id="KW-0479">Metal-binding</keyword>